<dbReference type="EMBL" id="FTNR01000025">
    <property type="protein sequence ID" value="SIS19890.1"/>
    <property type="molecule type" value="Genomic_DNA"/>
</dbReference>
<feature type="transmembrane region" description="Helical" evidence="2">
    <location>
        <begin position="42"/>
        <end position="60"/>
    </location>
</feature>
<accession>A0A1N7H5B3</accession>
<dbReference type="RefSeq" id="WP_076610816.1">
    <property type="nucleotide sequence ID" value="NZ_FTNR01000025.1"/>
</dbReference>
<evidence type="ECO:0000313" key="3">
    <source>
        <dbReference type="EMBL" id="SIS19890.1"/>
    </source>
</evidence>
<feature type="region of interest" description="Disordered" evidence="1">
    <location>
        <begin position="85"/>
        <end position="108"/>
    </location>
</feature>
<dbReference type="STRING" id="308853.SAMN05421752_12514"/>
<dbReference type="OrthoDB" id="206406at2157"/>
<evidence type="ECO:0000256" key="2">
    <source>
        <dbReference type="SAM" id="Phobius"/>
    </source>
</evidence>
<name>A0A1N7H5B3_9EURY</name>
<reference evidence="4" key="1">
    <citation type="submission" date="2017-01" db="EMBL/GenBank/DDBJ databases">
        <authorList>
            <person name="Varghese N."/>
            <person name="Submissions S."/>
        </authorList>
    </citation>
    <scope>NUCLEOTIDE SEQUENCE [LARGE SCALE GENOMIC DNA]</scope>
    <source>
        <strain evidence="4">type strain: HArc-</strain>
    </source>
</reference>
<proteinExistence type="predicted"/>
<feature type="transmembrane region" description="Helical" evidence="2">
    <location>
        <begin position="16"/>
        <end position="35"/>
    </location>
</feature>
<evidence type="ECO:0000256" key="1">
    <source>
        <dbReference type="SAM" id="MobiDB-lite"/>
    </source>
</evidence>
<keyword evidence="2" id="KW-1133">Transmembrane helix</keyword>
<dbReference type="Proteomes" id="UP000185936">
    <property type="component" value="Unassembled WGS sequence"/>
</dbReference>
<sequence length="108" mass="11308">MTADSITYDLTRKPRYATTIFTGLFVGGTIALAGGESLAHQLILTAVIATIASGGSHWALCRLTAAVTEGTGSYRIVYPTHESATRVERTHGASGRDASDESTPVGPR</sequence>
<keyword evidence="4" id="KW-1185">Reference proteome</keyword>
<dbReference type="AlphaFoldDB" id="A0A1N7H5B3"/>
<keyword evidence="2" id="KW-0472">Membrane</keyword>
<keyword evidence="2" id="KW-0812">Transmembrane</keyword>
<evidence type="ECO:0000313" key="4">
    <source>
        <dbReference type="Proteomes" id="UP000185936"/>
    </source>
</evidence>
<organism evidence="3 4">
    <name type="scientific">Natronorubrum thiooxidans</name>
    <dbReference type="NCBI Taxonomy" id="308853"/>
    <lineage>
        <taxon>Archaea</taxon>
        <taxon>Methanobacteriati</taxon>
        <taxon>Methanobacteriota</taxon>
        <taxon>Stenosarchaea group</taxon>
        <taxon>Halobacteria</taxon>
        <taxon>Halobacteriales</taxon>
        <taxon>Natrialbaceae</taxon>
        <taxon>Natronorubrum</taxon>
    </lineage>
</organism>
<gene>
    <name evidence="3" type="ORF">SAMN05421752_12514</name>
</gene>
<protein>
    <submittedName>
        <fullName evidence="3">Uncharacterized protein</fullName>
    </submittedName>
</protein>